<accession>A0ACD5XE84</accession>
<reference evidence="1" key="1">
    <citation type="submission" date="2021-05" db="EMBL/GenBank/DDBJ databases">
        <authorList>
            <person name="Scholz U."/>
            <person name="Mascher M."/>
            <person name="Fiebig A."/>
        </authorList>
    </citation>
    <scope>NUCLEOTIDE SEQUENCE [LARGE SCALE GENOMIC DNA]</scope>
</reference>
<proteinExistence type="predicted"/>
<protein>
    <submittedName>
        <fullName evidence="1">Uncharacterized protein</fullName>
    </submittedName>
</protein>
<sequence length="928" mass="102521">MVDVATGAMASLLPKLEKLVQYKLHGSVKEEAAQLLRELTSMHSGLGNAACGPSWANDCRELSYHIEDTVDAFLADSERPATCPDSCLGFLTSLLNPRRPCIGSAIKDFKRQALNLADRADGLVPAATSVVGPLAPLPEEAEELVGVERGRDILIKTLTDGRGATKQQMKIVSIVGSGGMGKTSLANLVYRQLKPQFDYCAFVSVSSMPDMEEIFDQMLRQLNNNVENYCNKEGKDGIREFLQNKRYLIIVDDLWNEEHWNIILDSLPANGCGSRVIVTTRVNDIAKICCSGHEELIFQIKHLHYLNSKRLFLQRCFGSEVSFPHALTVEVDKILKICDGVPSAIISIALLLKSKIATRKPWHDVVYAFRSAWNEMTSSLQSARKHIPGLEDLIKSLSLSYKNLPSNSKTCLLCIATTAKYQRVKRGDTVRKWMAEGFISQVGGCSREEVADQCFDDLVSSNVIRCVELGTFHGKKIYEVNYLMLYVLRLISREENFIAFLSNLDISETPAVRPVFLSIRSCRPDSSNGTEKLDLSHARSVTMICSAKLFSFKHLGYLRVLDVDGCDGLNDTDVQDICRMILLKHLSLKQAPQVTRLPPQIGNLWHLETLDIRMTQISDLPPQIGKLQNLEKLDVRLTRVKELPKELVQLPKLAHLLFGQIGGVKLPAGSDHFKSVKVLGAIDSRECSASSLKEIRGLTGVTEAEVMLYDEPADTPKNDNLLSCIGKCSSLQSLIIHGGFSTSADLPASPNFPLLEKLTVVERFVKVPTWIAHLGRLKNLEIRLLDQEPNDLKILGGLPSLTSLAIDLFANPGKQITITSGFASLKFFAFACHVPWVAFEQGAMPSVRHIELTLYSGTAGKSPSGIIYLESLREVTLLYYSQCSSCVGVIETVAAMRKEAASHANRIMLSINGDSEIFPSISSVDSKN</sequence>
<organism evidence="1 2">
    <name type="scientific">Avena sativa</name>
    <name type="common">Oat</name>
    <dbReference type="NCBI Taxonomy" id="4498"/>
    <lineage>
        <taxon>Eukaryota</taxon>
        <taxon>Viridiplantae</taxon>
        <taxon>Streptophyta</taxon>
        <taxon>Embryophyta</taxon>
        <taxon>Tracheophyta</taxon>
        <taxon>Spermatophyta</taxon>
        <taxon>Magnoliopsida</taxon>
        <taxon>Liliopsida</taxon>
        <taxon>Poales</taxon>
        <taxon>Poaceae</taxon>
        <taxon>BOP clade</taxon>
        <taxon>Pooideae</taxon>
        <taxon>Poodae</taxon>
        <taxon>Poeae</taxon>
        <taxon>Poeae Chloroplast Group 1 (Aveneae type)</taxon>
        <taxon>Aveninae</taxon>
        <taxon>Avena</taxon>
    </lineage>
</organism>
<name>A0ACD5XE84_AVESA</name>
<dbReference type="Proteomes" id="UP001732700">
    <property type="component" value="Chromosome 5A"/>
</dbReference>
<evidence type="ECO:0000313" key="2">
    <source>
        <dbReference type="Proteomes" id="UP001732700"/>
    </source>
</evidence>
<dbReference type="EnsemblPlants" id="AVESA.00010b.r2.5AG0800690.2">
    <property type="protein sequence ID" value="AVESA.00010b.r2.5AG0800690.2.CDS"/>
    <property type="gene ID" value="AVESA.00010b.r2.5AG0800690"/>
</dbReference>
<reference evidence="1" key="2">
    <citation type="submission" date="2025-09" db="UniProtKB">
        <authorList>
            <consortium name="EnsemblPlants"/>
        </authorList>
    </citation>
    <scope>IDENTIFICATION</scope>
</reference>
<keyword evidence="2" id="KW-1185">Reference proteome</keyword>
<evidence type="ECO:0000313" key="1">
    <source>
        <dbReference type="EnsemblPlants" id="AVESA.00010b.r2.5AG0800690.2.CDS"/>
    </source>
</evidence>